<dbReference type="STRING" id="658196.A0A397T282"/>
<gene>
    <name evidence="11" type="ORF">C1645_772887</name>
</gene>
<dbReference type="InterPro" id="IPR005018">
    <property type="entry name" value="DOMON_domain"/>
</dbReference>
<dbReference type="GO" id="GO:0016020">
    <property type="term" value="C:membrane"/>
    <property type="evidence" value="ECO:0007669"/>
    <property type="project" value="UniProtKB-SubCell"/>
</dbReference>
<name>A0A397T282_9GLOM</name>
<feature type="chain" id="PRO_5017219127" description="Cytochrome b561 domain-containing protein" evidence="8">
    <location>
        <begin position="26"/>
        <end position="360"/>
    </location>
</feature>
<dbReference type="Gene3D" id="2.60.40.1210">
    <property type="entry name" value="Cellobiose dehydrogenase, cytochrome domain"/>
    <property type="match status" value="1"/>
</dbReference>
<feature type="transmembrane region" description="Helical" evidence="7">
    <location>
        <begin position="257"/>
        <end position="275"/>
    </location>
</feature>
<dbReference type="EMBL" id="QKYT01000226">
    <property type="protein sequence ID" value="RIA89271.1"/>
    <property type="molecule type" value="Genomic_DNA"/>
</dbReference>
<keyword evidence="8" id="KW-0732">Signal</keyword>
<evidence type="ECO:0000313" key="11">
    <source>
        <dbReference type="EMBL" id="RIA89271.1"/>
    </source>
</evidence>
<proteinExistence type="predicted"/>
<evidence type="ECO:0000256" key="1">
    <source>
        <dbReference type="ARBA" id="ARBA00004370"/>
    </source>
</evidence>
<feature type="transmembrane region" description="Helical" evidence="7">
    <location>
        <begin position="296"/>
        <end position="313"/>
    </location>
</feature>
<feature type="signal peptide" evidence="8">
    <location>
        <begin position="1"/>
        <end position="25"/>
    </location>
</feature>
<evidence type="ECO:0000256" key="5">
    <source>
        <dbReference type="ARBA" id="ARBA00022989"/>
    </source>
</evidence>
<sequence>MSIYSKRNVWCAIVLYFALVQVVIGETKYCLKEVDYCFTITLPQANETLVNFRLEAPSTAGWLGVGVGPGMDGYLMVVWITSEGKTLLSQRVGEEGVQPMATDQQADLNLTNSTIVGDKLIIEFTRPLKVKTNTIKNKQTFAYAYATINPESDDIVNVYLPRHDYRGNVKLDLEHGDSELQYDKLIIAHASLMSSVWFVLIPGAIFIARFARNLLPTTWFKLHVAIQLFLSTPIVLAGSVLSFVAAEGLKFDDPHRIIGFVLFLGFFIQLAIGAIHHHLYDPKRNGIPWWTKLHWWFGRSLVVLAAFQVPFGLKLFGVTDMVYYYIYYIYLFVILIAFSFLSFRLWNRRPDNEFKRMEDS</sequence>
<keyword evidence="3 7" id="KW-0812">Transmembrane</keyword>
<dbReference type="SMART" id="SM00665">
    <property type="entry name" value="B561"/>
    <property type="match status" value="1"/>
</dbReference>
<dbReference type="PANTHER" id="PTHR47797">
    <property type="entry name" value="DEHYDROGENASE, PUTATIVE (AFU_ORTHOLOGUE AFUA_8G05805)-RELATED"/>
    <property type="match status" value="1"/>
</dbReference>
<protein>
    <recommendedName>
        <fullName evidence="13">Cytochrome b561 domain-containing protein</fullName>
    </recommendedName>
</protein>
<feature type="domain" description="DOMON" evidence="9">
    <location>
        <begin position="34"/>
        <end position="148"/>
    </location>
</feature>
<dbReference type="AlphaFoldDB" id="A0A397T282"/>
<reference evidence="11 12" key="1">
    <citation type="submission" date="2018-06" db="EMBL/GenBank/DDBJ databases">
        <title>Comparative genomics reveals the genomic features of Rhizophagus irregularis, R. cerebriforme, R. diaphanum and Gigaspora rosea, and their symbiotic lifestyle signature.</title>
        <authorList>
            <person name="Morin E."/>
            <person name="San Clemente H."/>
            <person name="Chen E.C.H."/>
            <person name="De La Providencia I."/>
            <person name="Hainaut M."/>
            <person name="Kuo A."/>
            <person name="Kohler A."/>
            <person name="Murat C."/>
            <person name="Tang N."/>
            <person name="Roy S."/>
            <person name="Loubradou J."/>
            <person name="Henrissat B."/>
            <person name="Grigoriev I.V."/>
            <person name="Corradi N."/>
            <person name="Roux C."/>
            <person name="Martin F.M."/>
        </authorList>
    </citation>
    <scope>NUCLEOTIDE SEQUENCE [LARGE SCALE GENOMIC DNA]</scope>
    <source>
        <strain evidence="11 12">DAOM 227022</strain>
    </source>
</reference>
<dbReference type="PROSITE" id="PS50836">
    <property type="entry name" value="DOMON"/>
    <property type="match status" value="1"/>
</dbReference>
<evidence type="ECO:0000256" key="8">
    <source>
        <dbReference type="SAM" id="SignalP"/>
    </source>
</evidence>
<comment type="subcellular location">
    <subcellularLocation>
        <location evidence="1">Membrane</location>
    </subcellularLocation>
</comment>
<accession>A0A397T282</accession>
<dbReference type="PROSITE" id="PS50939">
    <property type="entry name" value="CYTOCHROME_B561"/>
    <property type="match status" value="1"/>
</dbReference>
<dbReference type="OrthoDB" id="19261at2759"/>
<evidence type="ECO:0000256" key="4">
    <source>
        <dbReference type="ARBA" id="ARBA00022982"/>
    </source>
</evidence>
<dbReference type="InterPro" id="IPR006593">
    <property type="entry name" value="Cyt_b561/ferric_Rdtase_TM"/>
</dbReference>
<dbReference type="PANTHER" id="PTHR47797:SF3">
    <property type="entry name" value="CYTOCHROME B561 DOMAIN-CONTAINING PROTEIN"/>
    <property type="match status" value="1"/>
</dbReference>
<comment type="caution">
    <text evidence="11">The sequence shown here is derived from an EMBL/GenBank/DDBJ whole genome shotgun (WGS) entry which is preliminary data.</text>
</comment>
<dbReference type="CDD" id="cd08760">
    <property type="entry name" value="Cyt_b561_FRRS1_like"/>
    <property type="match status" value="1"/>
</dbReference>
<evidence type="ECO:0000256" key="6">
    <source>
        <dbReference type="ARBA" id="ARBA00023136"/>
    </source>
</evidence>
<evidence type="ECO:0000256" key="2">
    <source>
        <dbReference type="ARBA" id="ARBA00022448"/>
    </source>
</evidence>
<feature type="transmembrane region" description="Helical" evidence="7">
    <location>
        <begin position="186"/>
        <end position="210"/>
    </location>
</feature>
<feature type="transmembrane region" description="Helical" evidence="7">
    <location>
        <begin position="222"/>
        <end position="245"/>
    </location>
</feature>
<evidence type="ECO:0000259" key="10">
    <source>
        <dbReference type="PROSITE" id="PS50939"/>
    </source>
</evidence>
<evidence type="ECO:0000256" key="7">
    <source>
        <dbReference type="SAM" id="Phobius"/>
    </source>
</evidence>
<evidence type="ECO:0000313" key="12">
    <source>
        <dbReference type="Proteomes" id="UP000265703"/>
    </source>
</evidence>
<dbReference type="InterPro" id="IPR015920">
    <property type="entry name" value="Cellobiose_DH-like_cyt"/>
</dbReference>
<evidence type="ECO:0000259" key="9">
    <source>
        <dbReference type="PROSITE" id="PS50836"/>
    </source>
</evidence>
<feature type="domain" description="Cytochrome b561" evidence="10">
    <location>
        <begin position="144"/>
        <end position="350"/>
    </location>
</feature>
<dbReference type="SUPFAM" id="SSF49344">
    <property type="entry name" value="CBD9-like"/>
    <property type="match status" value="1"/>
</dbReference>
<dbReference type="Pfam" id="PF16010">
    <property type="entry name" value="CDH-cyt"/>
    <property type="match status" value="1"/>
</dbReference>
<evidence type="ECO:0008006" key="13">
    <source>
        <dbReference type="Google" id="ProtNLM"/>
    </source>
</evidence>
<keyword evidence="12" id="KW-1185">Reference proteome</keyword>
<organism evidence="11 12">
    <name type="scientific">Glomus cerebriforme</name>
    <dbReference type="NCBI Taxonomy" id="658196"/>
    <lineage>
        <taxon>Eukaryota</taxon>
        <taxon>Fungi</taxon>
        <taxon>Fungi incertae sedis</taxon>
        <taxon>Mucoromycota</taxon>
        <taxon>Glomeromycotina</taxon>
        <taxon>Glomeromycetes</taxon>
        <taxon>Glomerales</taxon>
        <taxon>Glomeraceae</taxon>
        <taxon>Glomus</taxon>
    </lineage>
</organism>
<keyword evidence="6 7" id="KW-0472">Membrane</keyword>
<keyword evidence="2" id="KW-0813">Transport</keyword>
<evidence type="ECO:0000256" key="3">
    <source>
        <dbReference type="ARBA" id="ARBA00022692"/>
    </source>
</evidence>
<feature type="transmembrane region" description="Helical" evidence="7">
    <location>
        <begin position="325"/>
        <end position="346"/>
    </location>
</feature>
<keyword evidence="4" id="KW-0249">Electron transport</keyword>
<keyword evidence="5 7" id="KW-1133">Transmembrane helix</keyword>
<dbReference type="Proteomes" id="UP000265703">
    <property type="component" value="Unassembled WGS sequence"/>
</dbReference>
<dbReference type="CDD" id="cd09630">
    <property type="entry name" value="CDH_like_cytochrome"/>
    <property type="match status" value="1"/>
</dbReference>